<evidence type="ECO:0000313" key="9">
    <source>
        <dbReference type="Proteomes" id="UP000663866"/>
    </source>
</evidence>
<evidence type="ECO:0000256" key="2">
    <source>
        <dbReference type="ARBA" id="ARBA00009458"/>
    </source>
</evidence>
<dbReference type="EMBL" id="CAJOBG010003495">
    <property type="protein sequence ID" value="CAF4066042.1"/>
    <property type="molecule type" value="Genomic_DNA"/>
</dbReference>
<dbReference type="Proteomes" id="UP000663866">
    <property type="component" value="Unassembled WGS sequence"/>
</dbReference>
<dbReference type="InterPro" id="IPR046371">
    <property type="entry name" value="Bcl-2_BH1-3"/>
</dbReference>
<reference evidence="6" key="1">
    <citation type="submission" date="2021-02" db="EMBL/GenBank/DDBJ databases">
        <authorList>
            <person name="Nowell W R."/>
        </authorList>
    </citation>
    <scope>NUCLEOTIDE SEQUENCE</scope>
</reference>
<dbReference type="AlphaFoldDB" id="A0A818ZMT9"/>
<dbReference type="Pfam" id="PF03357">
    <property type="entry name" value="Snf7"/>
    <property type="match status" value="1"/>
</dbReference>
<dbReference type="PROSITE" id="PS50062">
    <property type="entry name" value="BCL2_FAMILY"/>
    <property type="match status" value="1"/>
</dbReference>
<feature type="compositionally biased region" description="Basic and acidic residues" evidence="4">
    <location>
        <begin position="330"/>
        <end position="345"/>
    </location>
</feature>
<comment type="similarity">
    <text evidence="2">Belongs to the Bcl-2 family.</text>
</comment>
<feature type="domain" description="Bcl-2 Bcl-2 homology region 1-3" evidence="5">
    <location>
        <begin position="37"/>
        <end position="146"/>
    </location>
</feature>
<comment type="caution">
    <text evidence="6">The sequence shown here is derived from an EMBL/GenBank/DDBJ whole genome shotgun (WGS) entry which is preliminary data.</text>
</comment>
<keyword evidence="9" id="KW-1185">Reference proteome</keyword>
<dbReference type="Gene3D" id="1.10.437.10">
    <property type="entry name" value="Blc2-like"/>
    <property type="match status" value="1"/>
</dbReference>
<keyword evidence="3" id="KW-0053">Apoptosis</keyword>
<proteinExistence type="inferred from homology"/>
<dbReference type="Pfam" id="PF00452">
    <property type="entry name" value="Bcl-2"/>
    <property type="match status" value="1"/>
</dbReference>
<dbReference type="GO" id="GO:0007034">
    <property type="term" value="P:vacuolar transport"/>
    <property type="evidence" value="ECO:0007669"/>
    <property type="project" value="InterPro"/>
</dbReference>
<dbReference type="Proteomes" id="UP000663842">
    <property type="component" value="Unassembled WGS sequence"/>
</dbReference>
<name>A0A818ZMT9_9BILA</name>
<dbReference type="PANTHER" id="PTHR10476">
    <property type="entry name" value="CHARGED MULTIVESICULAR BODY PROTEIN"/>
    <property type="match status" value="1"/>
</dbReference>
<feature type="region of interest" description="Disordered" evidence="4">
    <location>
        <begin position="323"/>
        <end position="345"/>
    </location>
</feature>
<accession>A0A818ZMT9</accession>
<protein>
    <recommendedName>
        <fullName evidence="5">Bcl-2 Bcl-2 homology region 1-3 domain-containing protein</fullName>
    </recommendedName>
</protein>
<organism evidence="6 8">
    <name type="scientific">Rotaria magnacalcarata</name>
    <dbReference type="NCBI Taxonomy" id="392030"/>
    <lineage>
        <taxon>Eukaryota</taxon>
        <taxon>Metazoa</taxon>
        <taxon>Spiralia</taxon>
        <taxon>Gnathifera</taxon>
        <taxon>Rotifera</taxon>
        <taxon>Eurotatoria</taxon>
        <taxon>Bdelloidea</taxon>
        <taxon>Philodinida</taxon>
        <taxon>Philodinidae</taxon>
        <taxon>Rotaria</taxon>
    </lineage>
</organism>
<dbReference type="SUPFAM" id="SSF56854">
    <property type="entry name" value="Bcl-2 inhibitors of programmed cell death"/>
    <property type="match status" value="1"/>
</dbReference>
<evidence type="ECO:0000256" key="4">
    <source>
        <dbReference type="SAM" id="MobiDB-lite"/>
    </source>
</evidence>
<evidence type="ECO:0000256" key="3">
    <source>
        <dbReference type="ARBA" id="ARBA00022703"/>
    </source>
</evidence>
<evidence type="ECO:0000256" key="1">
    <source>
        <dbReference type="ARBA" id="ARBA00006190"/>
    </source>
</evidence>
<dbReference type="Gene3D" id="6.10.140.1230">
    <property type="match status" value="1"/>
</dbReference>
<sequence>MSYFDEHDEGRIQAETMEIAVALICEIPSQSQNYIRMKEQVDRLTHRHEILFTGMLRKLDSLSNKVNKSEKNRQDIIDDLLCRDLTTIFNHLIQNDNISWGKIITILAFSTFIARKHSEISDRIACVTGQYINQRLTIWIKDHGGWIEIINMSDKLAFQFKLQTKMLERQSLSHDKQEKIERDKVKKALMKGNMEAAKIHAENAIRHHSESLNCKRMAARVDGVQARVANSAAQRQMAASLKQTVSLMSKVTANMPLTETSKLMDSLEKNFEDLEVKTKVMDDAMQNATSVQQPVDQVAMLMKEMADEAGIEFNLNIPNAHATTTSVHQTEQDELSKRLAKLRES</sequence>
<dbReference type="InterPro" id="IPR036834">
    <property type="entry name" value="Bcl-2-like_sf"/>
</dbReference>
<dbReference type="SMART" id="SM00337">
    <property type="entry name" value="BCL"/>
    <property type="match status" value="1"/>
</dbReference>
<dbReference type="EMBL" id="CAJOBF010000199">
    <property type="protein sequence ID" value="CAF3771324.1"/>
    <property type="molecule type" value="Genomic_DNA"/>
</dbReference>
<evidence type="ECO:0000313" key="8">
    <source>
        <dbReference type="Proteomes" id="UP000663842"/>
    </source>
</evidence>
<evidence type="ECO:0000259" key="5">
    <source>
        <dbReference type="SMART" id="SM00337"/>
    </source>
</evidence>
<dbReference type="InterPro" id="IPR002475">
    <property type="entry name" value="Bcl2-like"/>
</dbReference>
<dbReference type="GO" id="GO:0006915">
    <property type="term" value="P:apoptotic process"/>
    <property type="evidence" value="ECO:0007669"/>
    <property type="project" value="UniProtKB-KW"/>
</dbReference>
<evidence type="ECO:0000313" key="7">
    <source>
        <dbReference type="EMBL" id="CAF4066042.1"/>
    </source>
</evidence>
<gene>
    <name evidence="7" type="ORF">OVN521_LOCUS18900</name>
    <name evidence="6" type="ORF">UXM345_LOCUS3144</name>
</gene>
<evidence type="ECO:0000313" key="6">
    <source>
        <dbReference type="EMBL" id="CAF3771324.1"/>
    </source>
</evidence>
<dbReference type="GO" id="GO:0042981">
    <property type="term" value="P:regulation of apoptotic process"/>
    <property type="evidence" value="ECO:0007669"/>
    <property type="project" value="InterPro"/>
</dbReference>
<comment type="similarity">
    <text evidence="1">Belongs to the SNF7 family.</text>
</comment>
<dbReference type="InterPro" id="IPR005024">
    <property type="entry name" value="Snf7_fam"/>
</dbReference>